<dbReference type="AlphaFoldDB" id="U2ZYY2"/>
<evidence type="ECO:0000256" key="5">
    <source>
        <dbReference type="PIRSR" id="PIRSR015582-1"/>
    </source>
</evidence>
<sequence>MSNPVHPNDALYAGERQLPIIPTVDHYAGAEKLIRKALALQEELGPVFDVTGDCEDGAAAGEEDAHARMVAGLIASDANRFDQLGMRVHAPHHPACLADIDILLDIAGDRVAHITIPKAHSAAELGAVIDHIREGCARRGIGRTIPVHALVETHGALADVWQMAALPWMRVLDFGLMDFISAHDGAIPASAMRSPGQFEHKLLVRAKTEMVAAALANGLVAAHNVCLDLKNPDVVRGDATRARMEYGFQRMWSIYPAQIQPIVEAMRPDFSEAEDAAAVLLAAQAVNWGPIQYKGELYDRASYRYYWITLQRARLSGVPVSAEAEAAFFA</sequence>
<evidence type="ECO:0000256" key="6">
    <source>
        <dbReference type="PIRSR" id="PIRSR015582-2"/>
    </source>
</evidence>
<dbReference type="OrthoDB" id="8481499at2"/>
<dbReference type="EMBL" id="BASZ01000001">
    <property type="protein sequence ID" value="GAD47728.1"/>
    <property type="molecule type" value="Genomic_DNA"/>
</dbReference>
<feature type="binding site" evidence="6">
    <location>
        <position position="152"/>
    </location>
    <ligand>
        <name>Mg(2+)</name>
        <dbReference type="ChEBI" id="CHEBI:18420"/>
    </ligand>
</feature>
<evidence type="ECO:0000313" key="9">
    <source>
        <dbReference type="Proteomes" id="UP000016568"/>
    </source>
</evidence>
<keyword evidence="3 6" id="KW-0479">Metal-binding</keyword>
<evidence type="ECO:0000313" key="8">
    <source>
        <dbReference type="EMBL" id="GAD47728.1"/>
    </source>
</evidence>
<dbReference type="GO" id="GO:0106064">
    <property type="term" value="P:regulation of cobalamin metabolic process"/>
    <property type="evidence" value="ECO:0007669"/>
    <property type="project" value="TreeGrafter"/>
</dbReference>
<evidence type="ECO:0000259" key="7">
    <source>
        <dbReference type="Pfam" id="PF03328"/>
    </source>
</evidence>
<dbReference type="KEGG" id="ntd:EGO55_14635"/>
<dbReference type="InterPro" id="IPR040442">
    <property type="entry name" value="Pyrv_kinase-like_dom_sf"/>
</dbReference>
<organism evidence="8 9">
    <name type="scientific">Caenibius tardaugens NBRC 16725</name>
    <dbReference type="NCBI Taxonomy" id="1219035"/>
    <lineage>
        <taxon>Bacteria</taxon>
        <taxon>Pseudomonadati</taxon>
        <taxon>Pseudomonadota</taxon>
        <taxon>Alphaproteobacteria</taxon>
        <taxon>Sphingomonadales</taxon>
        <taxon>Erythrobacteraceae</taxon>
        <taxon>Caenibius</taxon>
    </lineage>
</organism>
<dbReference type="InterPro" id="IPR011206">
    <property type="entry name" value="Citrate_lyase_beta/mcl1/mcl2"/>
</dbReference>
<dbReference type="InterPro" id="IPR005000">
    <property type="entry name" value="Aldolase/citrate-lyase_domain"/>
</dbReference>
<evidence type="ECO:0000256" key="2">
    <source>
        <dbReference type="ARBA" id="ARBA00005568"/>
    </source>
</evidence>
<dbReference type="Pfam" id="PF03328">
    <property type="entry name" value="HpcH_HpaI"/>
    <property type="match status" value="1"/>
</dbReference>
<dbReference type="PIRSF" id="PIRSF015582">
    <property type="entry name" value="Cit_lyase_B"/>
    <property type="match status" value="1"/>
</dbReference>
<dbReference type="RefSeq" id="WP_021688635.1">
    <property type="nucleotide sequence ID" value="NZ_BASZ01000001.1"/>
</dbReference>
<feature type="binding site" evidence="5">
    <location>
        <position position="87"/>
    </location>
    <ligand>
        <name>substrate</name>
    </ligand>
</feature>
<feature type="binding site" evidence="5">
    <location>
        <position position="152"/>
    </location>
    <ligand>
        <name>substrate</name>
    </ligand>
</feature>
<dbReference type="Gene3D" id="3.20.20.60">
    <property type="entry name" value="Phosphoenolpyruvate-binding domains"/>
    <property type="match status" value="1"/>
</dbReference>
<accession>U2ZYY2</accession>
<evidence type="ECO:0000256" key="1">
    <source>
        <dbReference type="ARBA" id="ARBA00001946"/>
    </source>
</evidence>
<evidence type="ECO:0000256" key="3">
    <source>
        <dbReference type="ARBA" id="ARBA00022723"/>
    </source>
</evidence>
<dbReference type="InterPro" id="IPR040186">
    <property type="entry name" value="Citramalyl-CoA_lyase"/>
</dbReference>
<feature type="domain" description="HpcH/HpaI aldolase/citrate lyase" evidence="7">
    <location>
        <begin position="53"/>
        <end position="243"/>
    </location>
</feature>
<dbReference type="PANTHER" id="PTHR11105:SF0">
    <property type="entry name" value="CITRAMALYL-COA LYASE, MITOCHONDRIAL"/>
    <property type="match status" value="1"/>
</dbReference>
<name>U2ZYY2_9SPHN</name>
<gene>
    <name evidence="8" type="ORF">NT2_01_05020</name>
</gene>
<feature type="binding site" evidence="6">
    <location>
        <position position="178"/>
    </location>
    <ligand>
        <name>Mg(2+)</name>
        <dbReference type="ChEBI" id="CHEBI:18420"/>
    </ligand>
</feature>
<comment type="caution">
    <text evidence="8">The sequence shown here is derived from an EMBL/GenBank/DDBJ whole genome shotgun (WGS) entry which is preliminary data.</text>
</comment>
<keyword evidence="9" id="KW-1185">Reference proteome</keyword>
<proteinExistence type="inferred from homology"/>
<dbReference type="Proteomes" id="UP000016568">
    <property type="component" value="Unassembled WGS sequence"/>
</dbReference>
<reference evidence="8 9" key="1">
    <citation type="submission" date="2013-09" db="EMBL/GenBank/DDBJ databases">
        <title>Whole genome shotgun sequence of Novosphingobium tardaugens NBRC 16725.</title>
        <authorList>
            <person name="Isaki S."/>
            <person name="Hosoyama A."/>
            <person name="Tsuchikane K."/>
            <person name="Katsumata H."/>
            <person name="Ando Y."/>
            <person name="Yamazaki S."/>
            <person name="Fujita N."/>
        </authorList>
    </citation>
    <scope>NUCLEOTIDE SEQUENCE [LARGE SCALE GENOMIC DNA]</scope>
    <source>
        <strain evidence="8 9">NBRC 16725</strain>
    </source>
</reference>
<comment type="cofactor">
    <cofactor evidence="1">
        <name>Mg(2+)</name>
        <dbReference type="ChEBI" id="CHEBI:18420"/>
    </cofactor>
</comment>
<dbReference type="GO" id="GO:0046872">
    <property type="term" value="F:metal ion binding"/>
    <property type="evidence" value="ECO:0007669"/>
    <property type="project" value="UniProtKB-KW"/>
</dbReference>
<dbReference type="eggNOG" id="COG2301">
    <property type="taxonomic scope" value="Bacteria"/>
</dbReference>
<dbReference type="Gene3D" id="6.10.140.960">
    <property type="match status" value="1"/>
</dbReference>
<keyword evidence="8" id="KW-0456">Lyase</keyword>
<dbReference type="SUPFAM" id="SSF51621">
    <property type="entry name" value="Phosphoenolpyruvate/pyruvate domain"/>
    <property type="match status" value="1"/>
</dbReference>
<dbReference type="PANTHER" id="PTHR11105">
    <property type="entry name" value="CITRATE LYASE SUBUNIT BETA-RELATED"/>
    <property type="match status" value="1"/>
</dbReference>
<dbReference type="GO" id="GO:0047777">
    <property type="term" value="F:(S)-citramalyl-CoA lyase activity"/>
    <property type="evidence" value="ECO:0007669"/>
    <property type="project" value="TreeGrafter"/>
</dbReference>
<protein>
    <submittedName>
        <fullName evidence="8">Putative malyl-CoA lyase</fullName>
    </submittedName>
</protein>
<dbReference type="InterPro" id="IPR015813">
    <property type="entry name" value="Pyrv/PenolPyrv_kinase-like_dom"/>
</dbReference>
<comment type="similarity">
    <text evidence="2">Belongs to the HpcH/HpaI aldolase family.</text>
</comment>
<keyword evidence="4 6" id="KW-0460">Magnesium</keyword>
<evidence type="ECO:0000256" key="4">
    <source>
        <dbReference type="ARBA" id="ARBA00022842"/>
    </source>
</evidence>